<evidence type="ECO:0000313" key="2">
    <source>
        <dbReference type="Proteomes" id="UP000588068"/>
    </source>
</evidence>
<dbReference type="AlphaFoldDB" id="A0A841HQW4"/>
<evidence type="ECO:0000313" key="1">
    <source>
        <dbReference type="EMBL" id="MBB6095024.1"/>
    </source>
</evidence>
<comment type="caution">
    <text evidence="1">The sequence shown here is derived from an EMBL/GenBank/DDBJ whole genome shotgun (WGS) entry which is preliminary data.</text>
</comment>
<dbReference type="EMBL" id="JACHHZ010000004">
    <property type="protein sequence ID" value="MBB6095024.1"/>
    <property type="molecule type" value="Genomic_DNA"/>
</dbReference>
<name>A0A841HQW4_9GAMM</name>
<keyword evidence="2" id="KW-1185">Reference proteome</keyword>
<dbReference type="RefSeq" id="WP_184334392.1">
    <property type="nucleotide sequence ID" value="NZ_JACHHZ010000004.1"/>
</dbReference>
<accession>A0A841HQW4</accession>
<reference evidence="1 2" key="1">
    <citation type="submission" date="2020-08" db="EMBL/GenBank/DDBJ databases">
        <title>Genomic Encyclopedia of Type Strains, Phase IV (KMG-IV): sequencing the most valuable type-strain genomes for metagenomic binning, comparative biology and taxonomic classification.</title>
        <authorList>
            <person name="Goeker M."/>
        </authorList>
    </citation>
    <scope>NUCLEOTIDE SEQUENCE [LARGE SCALE GENOMIC DNA]</scope>
    <source>
        <strain evidence="1 2">DSM 26723</strain>
    </source>
</reference>
<dbReference type="Proteomes" id="UP000588068">
    <property type="component" value="Unassembled WGS sequence"/>
</dbReference>
<sequence>MTTSTTPRFPDVHVQLSGEDGNVFSIIGRVRRALMKAGATQEQLNGFMKEVTSAGSYDEALLVVMRWVNVS</sequence>
<protein>
    <submittedName>
        <fullName evidence="1">Uncharacterized protein</fullName>
    </submittedName>
</protein>
<organism evidence="1 2">
    <name type="scientific">Povalibacter uvarum</name>
    <dbReference type="NCBI Taxonomy" id="732238"/>
    <lineage>
        <taxon>Bacteria</taxon>
        <taxon>Pseudomonadati</taxon>
        <taxon>Pseudomonadota</taxon>
        <taxon>Gammaproteobacteria</taxon>
        <taxon>Steroidobacterales</taxon>
        <taxon>Steroidobacteraceae</taxon>
        <taxon>Povalibacter</taxon>
    </lineage>
</organism>
<gene>
    <name evidence="1" type="ORF">HNQ60_003911</name>
</gene>
<proteinExistence type="predicted"/>